<dbReference type="PANTHER" id="PTHR45617">
    <property type="entry name" value="LEUCINE RICH REPEAT FAMILY PROTEIN"/>
    <property type="match status" value="1"/>
</dbReference>
<keyword evidence="4" id="KW-0732">Signal</keyword>
<gene>
    <name evidence="5" type="ORF">AFUS01_LOCUS46416</name>
</gene>
<name>A0A8J2MD15_9HEXA</name>
<evidence type="ECO:0000313" key="5">
    <source>
        <dbReference type="EMBL" id="CAG7837276.1"/>
    </source>
</evidence>
<keyword evidence="1" id="KW-0433">Leucine-rich repeat</keyword>
<evidence type="ECO:0000256" key="1">
    <source>
        <dbReference type="ARBA" id="ARBA00022614"/>
    </source>
</evidence>
<evidence type="ECO:0000256" key="2">
    <source>
        <dbReference type="ARBA" id="ARBA00022737"/>
    </source>
</evidence>
<protein>
    <submittedName>
        <fullName evidence="5">Uncharacterized protein</fullName>
    </submittedName>
</protein>
<accession>A0A8J2MD15</accession>
<evidence type="ECO:0000256" key="4">
    <source>
        <dbReference type="SAM" id="SignalP"/>
    </source>
</evidence>
<evidence type="ECO:0000313" key="6">
    <source>
        <dbReference type="Proteomes" id="UP000708208"/>
    </source>
</evidence>
<keyword evidence="2" id="KW-0677">Repeat</keyword>
<evidence type="ECO:0000256" key="3">
    <source>
        <dbReference type="SAM" id="Phobius"/>
    </source>
</evidence>
<dbReference type="AlphaFoldDB" id="A0A8J2MD15"/>
<organism evidence="5 6">
    <name type="scientific">Allacma fusca</name>
    <dbReference type="NCBI Taxonomy" id="39272"/>
    <lineage>
        <taxon>Eukaryota</taxon>
        <taxon>Metazoa</taxon>
        <taxon>Ecdysozoa</taxon>
        <taxon>Arthropoda</taxon>
        <taxon>Hexapoda</taxon>
        <taxon>Collembola</taxon>
        <taxon>Symphypleona</taxon>
        <taxon>Sminthuridae</taxon>
        <taxon>Allacma</taxon>
    </lineage>
</organism>
<dbReference type="EMBL" id="CAJVCH010571352">
    <property type="protein sequence ID" value="CAG7837276.1"/>
    <property type="molecule type" value="Genomic_DNA"/>
</dbReference>
<keyword evidence="3" id="KW-0812">Transmembrane</keyword>
<sequence>MSLQQVGRKSRPNSILFLALFFLVNTLTCLSSMYVDSIDIETVNGTALSPTQIYSGSNVPSEQIPKALSLKQMNKQSLVKIDGKSNFRQIVDPYPSEGTMNLNKFCQVDESLEKIICTGIKWKEDLAEAKNYFQDVREAIFINLTSSGESEDLNIRDVHEAFPELVVLSIIDSADTGGGRGILSSFPQKGEEYFIWESIRILNLSGNGLPTEWIPNSLLDVFPNMEELDLSRNNITRLSLKSGDDFLHLPFVDLSGNPLDCTTDFDWIETPKMKLLHPETTVCEVPAHQNKPKPILKVYPLVKKVREECRLNCSCFVDYIFEKGGTIHSKTTVNCSHRNLIDFPDPDMMPHPTDTLDLSHNQISTLDRFVEDESFLKLHIMNLYLNDNSITTIHSLDNTGWLFNFQALSLRNNNLTNAPVYLLEKILRENKRLYKMDLSNNNWKCDCHTVSSFKLWLLRYHEYVKNIEEVRCSQTNEQVRYMKVEEWCQMDDEAPIIEILDLVSITLAFLIVAIICKVYYDYWNYKKHGRLPWLVSKM</sequence>
<keyword evidence="6" id="KW-1185">Reference proteome</keyword>
<keyword evidence="3" id="KW-0472">Membrane</keyword>
<keyword evidence="3" id="KW-1133">Transmembrane helix</keyword>
<dbReference type="PANTHER" id="PTHR45617:SF135">
    <property type="entry name" value="LEUCINE-RICH REPEAT-CONTAINING PROTEIN 66"/>
    <property type="match status" value="1"/>
</dbReference>
<dbReference type="Proteomes" id="UP000708208">
    <property type="component" value="Unassembled WGS sequence"/>
</dbReference>
<feature type="transmembrane region" description="Helical" evidence="3">
    <location>
        <begin position="499"/>
        <end position="520"/>
    </location>
</feature>
<comment type="caution">
    <text evidence="5">The sequence shown here is derived from an EMBL/GenBank/DDBJ whole genome shotgun (WGS) entry which is preliminary data.</text>
</comment>
<reference evidence="5" key="1">
    <citation type="submission" date="2021-06" db="EMBL/GenBank/DDBJ databases">
        <authorList>
            <person name="Hodson N. C."/>
            <person name="Mongue J. A."/>
            <person name="Jaron S. K."/>
        </authorList>
    </citation>
    <scope>NUCLEOTIDE SEQUENCE</scope>
</reference>
<feature type="signal peptide" evidence="4">
    <location>
        <begin position="1"/>
        <end position="31"/>
    </location>
</feature>
<dbReference type="OrthoDB" id="6343311at2759"/>
<feature type="chain" id="PRO_5035148976" evidence="4">
    <location>
        <begin position="32"/>
        <end position="538"/>
    </location>
</feature>
<proteinExistence type="predicted"/>